<feature type="transmembrane region" description="Helical" evidence="1">
    <location>
        <begin position="122"/>
        <end position="150"/>
    </location>
</feature>
<feature type="transmembrane region" description="Helical" evidence="1">
    <location>
        <begin position="29"/>
        <end position="47"/>
    </location>
</feature>
<keyword evidence="1" id="KW-1133">Transmembrane helix</keyword>
<proteinExistence type="predicted"/>
<reference evidence="2 3" key="1">
    <citation type="submission" date="2012-11" db="EMBL/GenBank/DDBJ databases">
        <title>Whole genome sequence of Gluconacetobacter europaeus NBRC3261.</title>
        <authorList>
            <person name="Azuma Y."/>
            <person name="Higashiura N."/>
            <person name="Hirakawa H."/>
            <person name="Matsushita K."/>
        </authorList>
    </citation>
    <scope>NUCLEOTIDE SEQUENCE [LARGE SCALE GENOMIC DNA]</scope>
    <source>
        <strain evidence="2 3">NBRC 3261</strain>
    </source>
</reference>
<feature type="transmembrane region" description="Helical" evidence="1">
    <location>
        <begin position="156"/>
        <end position="178"/>
    </location>
</feature>
<keyword evidence="1" id="KW-0812">Transmembrane</keyword>
<organism evidence="2 3">
    <name type="scientific">Komagataeibacter europaeus NBRC 3261</name>
    <dbReference type="NCBI Taxonomy" id="1234669"/>
    <lineage>
        <taxon>Bacteria</taxon>
        <taxon>Pseudomonadati</taxon>
        <taxon>Pseudomonadota</taxon>
        <taxon>Alphaproteobacteria</taxon>
        <taxon>Acetobacterales</taxon>
        <taxon>Acetobacteraceae</taxon>
        <taxon>Komagataeibacter</taxon>
    </lineage>
</organism>
<dbReference type="RefSeq" id="WP_019085107.1">
    <property type="nucleotide sequence ID" value="NZ_BANI01000118.1"/>
</dbReference>
<gene>
    <name evidence="2" type="ORF">Geu3261_0134_038</name>
</gene>
<dbReference type="AlphaFoldDB" id="A0A0D6Q2L1"/>
<evidence type="ECO:0000313" key="3">
    <source>
        <dbReference type="Proteomes" id="UP000032675"/>
    </source>
</evidence>
<evidence type="ECO:0000256" key="1">
    <source>
        <dbReference type="SAM" id="Phobius"/>
    </source>
</evidence>
<sequence>MKTFTPPPIRPGIHPRSGLGYRIDHGMRSSVPCLFVFFVALVLSAPLNLPGQVELMPAVIMATIFLWSVFVPVFMPSIAVFMLGIWVDILSFGPAGVMLLLMLIVHGVALSGRYTLARVNFFVLWFVFGVVMVGVTALQWVLCSALALHIVEFLPFVFETVLAFGSFPVLYTGFVWTYRFVVNNADPS</sequence>
<dbReference type="EMBL" id="BANI01000118">
    <property type="protein sequence ID" value="GAN97021.1"/>
    <property type="molecule type" value="Genomic_DNA"/>
</dbReference>
<feature type="transmembrane region" description="Helical" evidence="1">
    <location>
        <begin position="89"/>
        <end position="110"/>
    </location>
</feature>
<protein>
    <submittedName>
        <fullName evidence="2">Rod shape-determining protein MreD</fullName>
    </submittedName>
</protein>
<dbReference type="Proteomes" id="UP000032675">
    <property type="component" value="Unassembled WGS sequence"/>
</dbReference>
<comment type="caution">
    <text evidence="2">The sequence shown here is derived from an EMBL/GenBank/DDBJ whole genome shotgun (WGS) entry which is preliminary data.</text>
</comment>
<feature type="transmembrane region" description="Helical" evidence="1">
    <location>
        <begin position="59"/>
        <end position="83"/>
    </location>
</feature>
<name>A0A0D6Q2L1_KOMEU</name>
<keyword evidence="1" id="KW-0472">Membrane</keyword>
<evidence type="ECO:0000313" key="2">
    <source>
        <dbReference type="EMBL" id="GAN97021.1"/>
    </source>
</evidence>
<accession>A0A0D6Q2L1</accession>